<keyword evidence="2" id="KW-1185">Reference proteome</keyword>
<comment type="caution">
    <text evidence="1">The sequence shown here is derived from an EMBL/GenBank/DDBJ whole genome shotgun (WGS) entry which is preliminary data.</text>
</comment>
<accession>A0AC61DFP3</accession>
<proteinExistence type="predicted"/>
<dbReference type="Proteomes" id="UP000224460">
    <property type="component" value="Unassembled WGS sequence"/>
</dbReference>
<name>A0AC61DFP3_9FIRM</name>
<reference evidence="1" key="1">
    <citation type="submission" date="2017-10" db="EMBL/GenBank/DDBJ databases">
        <title>Genome sequence of cellulolytic Lachnospiraceae bacterium XHS1971 isolated from hotspring sediment.</title>
        <authorList>
            <person name="Vasudevan G."/>
            <person name="Joshi A.J."/>
            <person name="Hivarkar S."/>
            <person name="Lanjekar V.B."/>
            <person name="Dhakephalkar P.K."/>
            <person name="Dagar S."/>
        </authorList>
    </citation>
    <scope>NUCLEOTIDE SEQUENCE</scope>
    <source>
        <strain evidence="1">XHS1971</strain>
    </source>
</reference>
<gene>
    <name evidence="1" type="ORF">CS063_04590</name>
</gene>
<evidence type="ECO:0000313" key="2">
    <source>
        <dbReference type="Proteomes" id="UP000224460"/>
    </source>
</evidence>
<organism evidence="1 2">
    <name type="scientific">Sporanaerobium hydrogeniformans</name>
    <dbReference type="NCBI Taxonomy" id="3072179"/>
    <lineage>
        <taxon>Bacteria</taxon>
        <taxon>Bacillati</taxon>
        <taxon>Bacillota</taxon>
        <taxon>Clostridia</taxon>
        <taxon>Lachnospirales</taxon>
        <taxon>Lachnospiraceae</taxon>
        <taxon>Sporanaerobium</taxon>
    </lineage>
</organism>
<evidence type="ECO:0000313" key="1">
    <source>
        <dbReference type="EMBL" id="PHV71838.1"/>
    </source>
</evidence>
<sequence>MKKMLKKVMGLALAGTMFILPLAGCGGGEKASVADTSTVKEGAKQEGTTPNKLVVWGGVPAESGPQKLVDAWNVANPDTPAEYVRFVNDEAGNTKLDTALLSGEQIDIFFTYLPDILKKRAESGMLEDLSAYDASTFINEEILGGVESVPQIDNKLYCMPTASETIGILVNKNMLDEKGITIPENWTMKEFMEIAQKLTGERNGKKVYGTTIFYEEMLLPVAKSILGGDWMYKSDTESNFDHPVLKVNDMLKQMIDEGTALPYEEVFSRKLSAYAHPAFLNEEIAMMPTAAWMLRYVKDLENFPHDFITTFVPYPSIDENTPNPYLGNLNNWICMNSKSQNKDTAWDFMQFWVQEAGKYIEKSPAWSKANLDDVTAVVLGENPEKLFDVEAYKAVMLNQDMKYNLTTKTVGLAQMNQIYKDETVKFLLGEMDEEQYYSTLKKKCDDILANETK</sequence>
<dbReference type="EMBL" id="PEDL01000002">
    <property type="protein sequence ID" value="PHV71838.1"/>
    <property type="molecule type" value="Genomic_DNA"/>
</dbReference>
<protein>
    <submittedName>
        <fullName evidence="1">Uncharacterized protein</fullName>
    </submittedName>
</protein>